<keyword evidence="4" id="KW-0645">Protease</keyword>
<sequence>MTDLSSDSSPRQRRGRRNPLGNRRPRRRRLRAAFEAHPARAWAVLVGAVLIAAVLAAALLRSTVADLYRIPSESMEPLLLPGDRISVDRGAYAAEPVERGDVVVVDGEGSFAPYDSRPAPARAVDEALQWLGLAPDTSAYVKRVAGVGGDTVSCCSADGLLKVNGEAVPEDYLAEPPASRTSFTAEVPEGRLFLLGDNRHHSLDSRGLLGAPGGGMVEETKVIGKVTGIAWPVERRTPLEPGPGAGER</sequence>
<evidence type="ECO:0000313" key="8">
    <source>
        <dbReference type="Proteomes" id="UP000256727"/>
    </source>
</evidence>
<feature type="compositionally biased region" description="Basic residues" evidence="5">
    <location>
        <begin position="11"/>
        <end position="26"/>
    </location>
</feature>
<comment type="caution">
    <text evidence="7">The sequence shown here is derived from an EMBL/GenBank/DDBJ whole genome shotgun (WGS) entry which is preliminary data.</text>
</comment>
<evidence type="ECO:0000259" key="6">
    <source>
        <dbReference type="Pfam" id="PF10502"/>
    </source>
</evidence>
<dbReference type="EMBL" id="QREH01000001">
    <property type="protein sequence ID" value="REE02783.1"/>
    <property type="molecule type" value="Genomic_DNA"/>
</dbReference>
<evidence type="ECO:0000256" key="1">
    <source>
        <dbReference type="ARBA" id="ARBA00004401"/>
    </source>
</evidence>
<dbReference type="InterPro" id="IPR019533">
    <property type="entry name" value="Peptidase_S26"/>
</dbReference>
<feature type="region of interest" description="Disordered" evidence="5">
    <location>
        <begin position="1"/>
        <end position="26"/>
    </location>
</feature>
<evidence type="ECO:0000256" key="2">
    <source>
        <dbReference type="ARBA" id="ARBA00009370"/>
    </source>
</evidence>
<dbReference type="NCBIfam" id="TIGR02227">
    <property type="entry name" value="sigpep_I_bact"/>
    <property type="match status" value="1"/>
</dbReference>
<comment type="similarity">
    <text evidence="2 4">Belongs to the peptidase S26 family.</text>
</comment>
<dbReference type="GO" id="GO:0004252">
    <property type="term" value="F:serine-type endopeptidase activity"/>
    <property type="evidence" value="ECO:0007669"/>
    <property type="project" value="InterPro"/>
</dbReference>
<evidence type="ECO:0000256" key="4">
    <source>
        <dbReference type="RuleBase" id="RU362042"/>
    </source>
</evidence>
<feature type="active site" evidence="3">
    <location>
        <position position="74"/>
    </location>
</feature>
<evidence type="ECO:0000313" key="7">
    <source>
        <dbReference type="EMBL" id="REE02783.1"/>
    </source>
</evidence>
<accession>A0A3D9LC74</accession>
<dbReference type="Pfam" id="PF10502">
    <property type="entry name" value="Peptidase_S26"/>
    <property type="match status" value="1"/>
</dbReference>
<comment type="catalytic activity">
    <reaction evidence="4">
        <text>Cleavage of hydrophobic, N-terminal signal or leader sequences from secreted and periplasmic proteins.</text>
        <dbReference type="EC" id="3.4.21.89"/>
    </reaction>
</comment>
<dbReference type="InterPro" id="IPR036286">
    <property type="entry name" value="LexA/Signal_pep-like_sf"/>
</dbReference>
<comment type="subcellular location">
    <subcellularLocation>
        <location evidence="1">Cell membrane</location>
        <topology evidence="1">Single-pass type II membrane protein</topology>
    </subcellularLocation>
    <subcellularLocation>
        <location evidence="4">Membrane</location>
        <topology evidence="4">Single-pass type II membrane protein</topology>
    </subcellularLocation>
</comment>
<keyword evidence="8" id="KW-1185">Reference proteome</keyword>
<organism evidence="7 8">
    <name type="scientific">Citricoccus muralis</name>
    <dbReference type="NCBI Taxonomy" id="169134"/>
    <lineage>
        <taxon>Bacteria</taxon>
        <taxon>Bacillati</taxon>
        <taxon>Actinomycetota</taxon>
        <taxon>Actinomycetes</taxon>
        <taxon>Micrococcales</taxon>
        <taxon>Micrococcaceae</taxon>
        <taxon>Citricoccus</taxon>
    </lineage>
</organism>
<dbReference type="InterPro" id="IPR000223">
    <property type="entry name" value="Pept_S26A_signal_pept_1"/>
</dbReference>
<evidence type="ECO:0000256" key="5">
    <source>
        <dbReference type="SAM" id="MobiDB-lite"/>
    </source>
</evidence>
<feature type="domain" description="Peptidase S26" evidence="6">
    <location>
        <begin position="48"/>
        <end position="231"/>
    </location>
</feature>
<dbReference type="EC" id="3.4.21.89" evidence="4"/>
<dbReference type="OrthoDB" id="9815782at2"/>
<gene>
    <name evidence="7" type="ORF">C8E99_0566</name>
</gene>
<evidence type="ECO:0000256" key="3">
    <source>
        <dbReference type="PIRSR" id="PIRSR600223-1"/>
    </source>
</evidence>
<reference evidence="7 8" key="1">
    <citation type="submission" date="2018-07" db="EMBL/GenBank/DDBJ databases">
        <title>Sequencing the genomes of 1000 actinobacteria strains.</title>
        <authorList>
            <person name="Klenk H.-P."/>
        </authorList>
    </citation>
    <scope>NUCLEOTIDE SEQUENCE [LARGE SCALE GENOMIC DNA]</scope>
    <source>
        <strain evidence="7 8">DSM 14442</strain>
    </source>
</reference>
<proteinExistence type="inferred from homology"/>
<feature type="active site" evidence="3">
    <location>
        <position position="142"/>
    </location>
</feature>
<dbReference type="GO" id="GO:0009003">
    <property type="term" value="F:signal peptidase activity"/>
    <property type="evidence" value="ECO:0007669"/>
    <property type="project" value="UniProtKB-EC"/>
</dbReference>
<dbReference type="PANTHER" id="PTHR43390:SF1">
    <property type="entry name" value="CHLOROPLAST PROCESSING PEPTIDASE"/>
    <property type="match status" value="1"/>
</dbReference>
<dbReference type="Gene3D" id="2.10.109.10">
    <property type="entry name" value="Umud Fragment, subunit A"/>
    <property type="match status" value="1"/>
</dbReference>
<dbReference type="RefSeq" id="WP_115931018.1">
    <property type="nucleotide sequence ID" value="NZ_QREH01000001.1"/>
</dbReference>
<dbReference type="SUPFAM" id="SSF51306">
    <property type="entry name" value="LexA/Signal peptidase"/>
    <property type="match status" value="1"/>
</dbReference>
<name>A0A3D9LC74_9MICC</name>
<dbReference type="CDD" id="cd06530">
    <property type="entry name" value="S26_SPase_I"/>
    <property type="match status" value="1"/>
</dbReference>
<dbReference type="AlphaFoldDB" id="A0A3D9LC74"/>
<dbReference type="PRINTS" id="PR00727">
    <property type="entry name" value="LEADERPTASE"/>
</dbReference>
<keyword evidence="4" id="KW-0378">Hydrolase</keyword>
<protein>
    <recommendedName>
        <fullName evidence="4">Signal peptidase I</fullName>
        <ecNumber evidence="4">3.4.21.89</ecNumber>
    </recommendedName>
</protein>
<dbReference type="PANTHER" id="PTHR43390">
    <property type="entry name" value="SIGNAL PEPTIDASE I"/>
    <property type="match status" value="1"/>
</dbReference>
<dbReference type="GO" id="GO:0005886">
    <property type="term" value="C:plasma membrane"/>
    <property type="evidence" value="ECO:0007669"/>
    <property type="project" value="UniProtKB-SubCell"/>
</dbReference>
<dbReference type="GO" id="GO:0006465">
    <property type="term" value="P:signal peptide processing"/>
    <property type="evidence" value="ECO:0007669"/>
    <property type="project" value="InterPro"/>
</dbReference>
<dbReference type="Proteomes" id="UP000256727">
    <property type="component" value="Unassembled WGS sequence"/>
</dbReference>